<evidence type="ECO:0000313" key="5">
    <source>
        <dbReference type="Proteomes" id="UP001205185"/>
    </source>
</evidence>
<name>A0ABT1IA67_9PSEU</name>
<dbReference type="CDD" id="cd07389">
    <property type="entry name" value="MPP_PhoD"/>
    <property type="match status" value="1"/>
</dbReference>
<dbReference type="RefSeq" id="WP_253886533.1">
    <property type="nucleotide sequence ID" value="NZ_BAAAVB010000012.1"/>
</dbReference>
<dbReference type="Gene3D" id="3.60.21.70">
    <property type="entry name" value="PhoD-like phosphatase"/>
    <property type="match status" value="1"/>
</dbReference>
<dbReference type="PANTHER" id="PTHR37031">
    <property type="entry name" value="METALLOPHOSPHATASE BINDING DOMAIN PROTEIN"/>
    <property type="match status" value="1"/>
</dbReference>
<comment type="caution">
    <text evidence="4">The sequence shown here is derived from an EMBL/GenBank/DDBJ whole genome shotgun (WGS) entry which is preliminary data.</text>
</comment>
<feature type="domain" description="DUF7800" evidence="3">
    <location>
        <begin position="1"/>
        <end position="85"/>
    </location>
</feature>
<sequence length="543" mass="61593">MPDLLLGPVLRHVDSTSATLWVETDAACDVTVAGRATHTFEVAGHHYALVVLTDLEPGSALEYDVRLDGAVRWPEPGDDLPSSRIRTLPEGGDSDFLLLFGSCRKPESDDPKEHKLWGTDALAAYAQRMITEEELRWPDSLVLLGDQVYADETSKATQQWIKGRRDASKPPGTEVADFTEYVRLYHESWSTRLVRWLFATVPVSMVFDDHDVRDDWNTSQTWRDEIERTDWWAARERAAVVTYWIYQHIGNLSPGELAEDETFRKVTAAGGDATPILSDFADVATREYNGRKGTRWSYRRDFGNVRLLVIDTRSGRILKDGHRSMVGDGEFEWIEENADGDYDHLLIGSSLPWLMPHVIAHVQSMNEVACRRTDWRGRLAEKLRQAADLEHWPSFRKSSDRLTRLIRRIAEGEAATVCVLSGDVHHVYAAEATFDRPVNARVYQLTCSPLHNAVERYMRPLFRLGWWQPLAGVLRRWMYRSPEIEPLPVDWEKVAGPYFGNAVATLRVRGRDAEVVIEQAGDGPDGPRLRPLPSVALTAGRPR</sequence>
<dbReference type="InterPro" id="IPR038607">
    <property type="entry name" value="PhoD-like_sf"/>
</dbReference>
<reference evidence="4 5" key="1">
    <citation type="submission" date="2022-06" db="EMBL/GenBank/DDBJ databases">
        <title>Genomic Encyclopedia of Archaeal and Bacterial Type Strains, Phase II (KMG-II): from individual species to whole genera.</title>
        <authorList>
            <person name="Goeker M."/>
        </authorList>
    </citation>
    <scope>NUCLEOTIDE SEQUENCE [LARGE SCALE GENOMIC DNA]</scope>
    <source>
        <strain evidence="4 5">DSM 44255</strain>
    </source>
</reference>
<dbReference type="EMBL" id="JAMTCO010000005">
    <property type="protein sequence ID" value="MCP2269533.1"/>
    <property type="molecule type" value="Genomic_DNA"/>
</dbReference>
<evidence type="ECO:0000259" key="3">
    <source>
        <dbReference type="Pfam" id="PF25077"/>
    </source>
</evidence>
<feature type="domain" description="PhoD-like phosphatase metallophosphatase" evidence="2">
    <location>
        <begin position="133"/>
        <end position="451"/>
    </location>
</feature>
<dbReference type="Pfam" id="PF25077">
    <property type="entry name" value="DUF7800"/>
    <property type="match status" value="1"/>
</dbReference>
<dbReference type="PANTHER" id="PTHR37031:SF2">
    <property type="entry name" value="PHOD-LIKE PHOSPHATASE METALLOPHOSPHATASE DOMAIN-CONTAINING PROTEIN"/>
    <property type="match status" value="1"/>
</dbReference>
<proteinExistence type="predicted"/>
<keyword evidence="5" id="KW-1185">Reference proteome</keyword>
<gene>
    <name evidence="4" type="ORF">LV75_002022</name>
</gene>
<dbReference type="Proteomes" id="UP001205185">
    <property type="component" value="Unassembled WGS sequence"/>
</dbReference>
<dbReference type="Pfam" id="PF09423">
    <property type="entry name" value="PhoD"/>
    <property type="match status" value="1"/>
</dbReference>
<evidence type="ECO:0000313" key="4">
    <source>
        <dbReference type="EMBL" id="MCP2269533.1"/>
    </source>
</evidence>
<evidence type="ECO:0000256" key="1">
    <source>
        <dbReference type="SAM" id="MobiDB-lite"/>
    </source>
</evidence>
<accession>A0ABT1IA67</accession>
<dbReference type="SUPFAM" id="SSF56300">
    <property type="entry name" value="Metallo-dependent phosphatases"/>
    <property type="match status" value="1"/>
</dbReference>
<evidence type="ECO:0000259" key="2">
    <source>
        <dbReference type="Pfam" id="PF09423"/>
    </source>
</evidence>
<dbReference type="InterPro" id="IPR029052">
    <property type="entry name" value="Metallo-depent_PP-like"/>
</dbReference>
<feature type="region of interest" description="Disordered" evidence="1">
    <location>
        <begin position="519"/>
        <end position="543"/>
    </location>
</feature>
<dbReference type="InterPro" id="IPR018946">
    <property type="entry name" value="PhoD-like_MPP"/>
</dbReference>
<organism evidence="4 5">
    <name type="scientific">Actinokineospora diospyrosa</name>
    <dbReference type="NCBI Taxonomy" id="103728"/>
    <lineage>
        <taxon>Bacteria</taxon>
        <taxon>Bacillati</taxon>
        <taxon>Actinomycetota</taxon>
        <taxon>Actinomycetes</taxon>
        <taxon>Pseudonocardiales</taxon>
        <taxon>Pseudonocardiaceae</taxon>
        <taxon>Actinokineospora</taxon>
    </lineage>
</organism>
<dbReference type="InterPro" id="IPR056702">
    <property type="entry name" value="DUF7800"/>
</dbReference>
<protein>
    <submittedName>
        <fullName evidence="4">Phosphodiesterase/alkaline phosphatase D</fullName>
    </submittedName>
</protein>